<dbReference type="PANTHER" id="PTHR24225:SF5">
    <property type="entry name" value="G-PROTEIN COUPLED RECEPTOR 33-RELATED"/>
    <property type="match status" value="1"/>
</dbReference>
<organism evidence="17 18">
    <name type="scientific">Pelusios castaneus</name>
    <name type="common">West African mud turtle</name>
    <dbReference type="NCBI Taxonomy" id="367368"/>
    <lineage>
        <taxon>Eukaryota</taxon>
        <taxon>Metazoa</taxon>
        <taxon>Chordata</taxon>
        <taxon>Craniata</taxon>
        <taxon>Vertebrata</taxon>
        <taxon>Euteleostomi</taxon>
        <taxon>Archelosauria</taxon>
        <taxon>Testudinata</taxon>
        <taxon>Testudines</taxon>
        <taxon>Pleurodira</taxon>
        <taxon>Pelomedusidae</taxon>
        <taxon>Pelusios</taxon>
    </lineage>
</organism>
<evidence type="ECO:0000256" key="1">
    <source>
        <dbReference type="ARBA" id="ARBA00004651"/>
    </source>
</evidence>
<dbReference type="SUPFAM" id="SSF81321">
    <property type="entry name" value="Family A G protein-coupled receptor-like"/>
    <property type="match status" value="1"/>
</dbReference>
<dbReference type="PRINTS" id="PR00237">
    <property type="entry name" value="GPCRRHODOPSN"/>
</dbReference>
<evidence type="ECO:0000256" key="11">
    <source>
        <dbReference type="ARBA" id="ARBA00025736"/>
    </source>
</evidence>
<keyword evidence="8" id="KW-0675">Receptor</keyword>
<evidence type="ECO:0000256" key="9">
    <source>
        <dbReference type="ARBA" id="ARBA00023180"/>
    </source>
</evidence>
<comment type="function">
    <text evidence="12">Orphan receptor; could be a chemoattractant receptor.</text>
</comment>
<keyword evidence="18" id="KW-1185">Reference proteome</keyword>
<dbReference type="GO" id="GO:0007204">
    <property type="term" value="P:positive regulation of cytosolic calcium ion concentration"/>
    <property type="evidence" value="ECO:0007669"/>
    <property type="project" value="TreeGrafter"/>
</dbReference>
<keyword evidence="5" id="KW-0297">G-protein coupled receptor</keyword>
<protein>
    <recommendedName>
        <fullName evidence="13">Probable G-protein coupled receptor 33</fullName>
    </recommendedName>
</protein>
<evidence type="ECO:0000256" key="14">
    <source>
        <dbReference type="SAM" id="MobiDB-lite"/>
    </source>
</evidence>
<dbReference type="PROSITE" id="PS50262">
    <property type="entry name" value="G_PROTEIN_RECEP_F1_2"/>
    <property type="match status" value="1"/>
</dbReference>
<name>A0A8C8RQT2_9SAUR</name>
<sequence length="355" mass="40451">MKHFLWSCRFEPTDYFPFPNEVTLNQTRELFKAPHLASAVLLFSTFLVGVVGNGLYLWVLGVKMRRTVTTLWFLHLIFCCLLATLLIPFFAIYVLLGFHWVFSTAICKLHYTCTDLGMFSSVFLLAFISLDRYALTCHPIWCRHHRTLPRAKKLVMGMWLVAFILSAPNLAFRKTYMVDGSRIICNNSYSLSEDWNGTEMQAKVQLAVFTVQFLLSFLLPFCTIAACYVWMGLEMKVKGLAQSGKPFKVMVASVVSFFVFWLPYHVYLCLGLARNVSASLKETFLVIVTVTFCFNVCFTPVLYLFIGETFQQVLRTSLLALVKAAFDEDLNTDESGPESSGRQGPEISSMEMEKN</sequence>
<feature type="transmembrane region" description="Helical" evidence="15">
    <location>
        <begin position="206"/>
        <end position="233"/>
    </location>
</feature>
<evidence type="ECO:0000256" key="10">
    <source>
        <dbReference type="ARBA" id="ARBA00023224"/>
    </source>
</evidence>
<dbReference type="GO" id="GO:0005886">
    <property type="term" value="C:plasma membrane"/>
    <property type="evidence" value="ECO:0007669"/>
    <property type="project" value="UniProtKB-SubCell"/>
</dbReference>
<dbReference type="GO" id="GO:0006954">
    <property type="term" value="P:inflammatory response"/>
    <property type="evidence" value="ECO:0007669"/>
    <property type="project" value="TreeGrafter"/>
</dbReference>
<dbReference type="Proteomes" id="UP000694393">
    <property type="component" value="Unplaced"/>
</dbReference>
<evidence type="ECO:0000313" key="17">
    <source>
        <dbReference type="Ensembl" id="ENSPCEP00000009483.1"/>
    </source>
</evidence>
<evidence type="ECO:0000256" key="4">
    <source>
        <dbReference type="ARBA" id="ARBA00022989"/>
    </source>
</evidence>
<evidence type="ECO:0000256" key="12">
    <source>
        <dbReference type="ARBA" id="ARBA00037161"/>
    </source>
</evidence>
<evidence type="ECO:0000256" key="6">
    <source>
        <dbReference type="ARBA" id="ARBA00023136"/>
    </source>
</evidence>
<dbReference type="AlphaFoldDB" id="A0A8C8RQT2"/>
<evidence type="ECO:0000256" key="15">
    <source>
        <dbReference type="SAM" id="Phobius"/>
    </source>
</evidence>
<evidence type="ECO:0000259" key="16">
    <source>
        <dbReference type="PROSITE" id="PS50262"/>
    </source>
</evidence>
<dbReference type="Gene3D" id="1.20.1070.10">
    <property type="entry name" value="Rhodopsin 7-helix transmembrane proteins"/>
    <property type="match status" value="1"/>
</dbReference>
<evidence type="ECO:0000256" key="7">
    <source>
        <dbReference type="ARBA" id="ARBA00023157"/>
    </source>
</evidence>
<dbReference type="InterPro" id="IPR000276">
    <property type="entry name" value="GPCR_Rhodpsn"/>
</dbReference>
<keyword evidence="9" id="KW-0325">Glycoprotein</keyword>
<keyword evidence="7" id="KW-1015">Disulfide bond</keyword>
<dbReference type="InterPro" id="IPR000826">
    <property type="entry name" value="Formyl_rcpt-rel"/>
</dbReference>
<dbReference type="InterPro" id="IPR017452">
    <property type="entry name" value="GPCR_Rhodpsn_7TM"/>
</dbReference>
<dbReference type="Pfam" id="PF00001">
    <property type="entry name" value="7tm_1"/>
    <property type="match status" value="1"/>
</dbReference>
<dbReference type="PANTHER" id="PTHR24225">
    <property type="entry name" value="CHEMOTACTIC RECEPTOR"/>
    <property type="match status" value="1"/>
</dbReference>
<evidence type="ECO:0000256" key="2">
    <source>
        <dbReference type="ARBA" id="ARBA00022475"/>
    </source>
</evidence>
<dbReference type="GO" id="GO:0007200">
    <property type="term" value="P:phospholipase C-activating G protein-coupled receptor signaling pathway"/>
    <property type="evidence" value="ECO:0007669"/>
    <property type="project" value="TreeGrafter"/>
</dbReference>
<evidence type="ECO:0000256" key="13">
    <source>
        <dbReference type="ARBA" id="ARBA00039587"/>
    </source>
</evidence>
<feature type="transmembrane region" description="Helical" evidence="15">
    <location>
        <begin position="116"/>
        <end position="134"/>
    </location>
</feature>
<evidence type="ECO:0000256" key="5">
    <source>
        <dbReference type="ARBA" id="ARBA00023040"/>
    </source>
</evidence>
<proteinExistence type="inferred from homology"/>
<feature type="transmembrane region" description="Helical" evidence="15">
    <location>
        <begin position="71"/>
        <end position="96"/>
    </location>
</feature>
<evidence type="ECO:0000256" key="8">
    <source>
        <dbReference type="ARBA" id="ARBA00023170"/>
    </source>
</evidence>
<evidence type="ECO:0000256" key="3">
    <source>
        <dbReference type="ARBA" id="ARBA00022692"/>
    </source>
</evidence>
<feature type="transmembrane region" description="Helical" evidence="15">
    <location>
        <begin position="36"/>
        <end position="59"/>
    </location>
</feature>
<evidence type="ECO:0000313" key="18">
    <source>
        <dbReference type="Proteomes" id="UP000694393"/>
    </source>
</evidence>
<dbReference type="Ensembl" id="ENSPCET00000009810.1">
    <property type="protein sequence ID" value="ENSPCEP00000009483.1"/>
    <property type="gene ID" value="ENSPCEG00000007566.1"/>
</dbReference>
<dbReference type="PRINTS" id="PR00526">
    <property type="entry name" value="FMETLEUPHER"/>
</dbReference>
<keyword evidence="2" id="KW-1003">Cell membrane</keyword>
<feature type="transmembrane region" description="Helical" evidence="15">
    <location>
        <begin position="284"/>
        <end position="306"/>
    </location>
</feature>
<dbReference type="GO" id="GO:0004930">
    <property type="term" value="F:G protein-coupled receptor activity"/>
    <property type="evidence" value="ECO:0007669"/>
    <property type="project" value="UniProtKB-KW"/>
</dbReference>
<keyword evidence="6 15" id="KW-0472">Membrane</keyword>
<dbReference type="GO" id="GO:0004875">
    <property type="term" value="F:complement receptor activity"/>
    <property type="evidence" value="ECO:0007669"/>
    <property type="project" value="TreeGrafter"/>
</dbReference>
<accession>A0A8C8RQT2</accession>
<comment type="subcellular location">
    <subcellularLocation>
        <location evidence="1">Cell membrane</location>
        <topology evidence="1">Multi-pass membrane protein</topology>
    </subcellularLocation>
</comment>
<feature type="transmembrane region" description="Helical" evidence="15">
    <location>
        <begin position="154"/>
        <end position="172"/>
    </location>
</feature>
<keyword evidence="4 15" id="KW-1133">Transmembrane helix</keyword>
<feature type="region of interest" description="Disordered" evidence="14">
    <location>
        <begin position="330"/>
        <end position="355"/>
    </location>
</feature>
<keyword evidence="3 15" id="KW-0812">Transmembrane</keyword>
<reference evidence="17" key="2">
    <citation type="submission" date="2025-09" db="UniProtKB">
        <authorList>
            <consortium name="Ensembl"/>
        </authorList>
    </citation>
    <scope>IDENTIFICATION</scope>
</reference>
<feature type="transmembrane region" description="Helical" evidence="15">
    <location>
        <begin position="245"/>
        <end position="264"/>
    </location>
</feature>
<feature type="domain" description="G-protein coupled receptors family 1 profile" evidence="16">
    <location>
        <begin position="52"/>
        <end position="303"/>
    </location>
</feature>
<keyword evidence="10" id="KW-0807">Transducer</keyword>
<reference evidence="17" key="1">
    <citation type="submission" date="2025-08" db="UniProtKB">
        <authorList>
            <consortium name="Ensembl"/>
        </authorList>
    </citation>
    <scope>IDENTIFICATION</scope>
</reference>
<comment type="similarity">
    <text evidence="11">Belongs to the chemokine-like receptor (CMKLR) family.</text>
</comment>